<keyword evidence="3" id="KW-1185">Reference proteome</keyword>
<reference evidence="3" key="1">
    <citation type="submission" date="2016-05" db="EMBL/GenBank/DDBJ databases">
        <authorList>
            <person name="Li Y."/>
        </authorList>
    </citation>
    <scope>NUCLEOTIDE SEQUENCE [LARGE SCALE GENOMIC DNA]</scope>
    <source>
        <strain evidence="3">YIC4027</strain>
    </source>
</reference>
<dbReference type="Pfam" id="PF02492">
    <property type="entry name" value="cobW"/>
    <property type="match status" value="1"/>
</dbReference>
<evidence type="ECO:0000313" key="3">
    <source>
        <dbReference type="Proteomes" id="UP000094342"/>
    </source>
</evidence>
<dbReference type="AlphaFoldDB" id="A0A1E3VFE0"/>
<gene>
    <name evidence="2" type="ORF">A8M32_05625</name>
</gene>
<comment type="caution">
    <text evidence="2">The sequence shown here is derived from an EMBL/GenBank/DDBJ whole genome shotgun (WGS) entry which is preliminary data.</text>
</comment>
<feature type="domain" description="CobW/HypB/UreG nucleotide-binding" evidence="1">
    <location>
        <begin position="2"/>
        <end position="57"/>
    </location>
</feature>
<dbReference type="InterPro" id="IPR003495">
    <property type="entry name" value="CobW/HypB/UreG_nucleotide-bd"/>
</dbReference>
<dbReference type="Gene3D" id="3.40.50.300">
    <property type="entry name" value="P-loop containing nucleotide triphosphate hydrolases"/>
    <property type="match status" value="1"/>
</dbReference>
<dbReference type="EMBL" id="LYBW01000045">
    <property type="protein sequence ID" value="ODR92302.1"/>
    <property type="molecule type" value="Genomic_DNA"/>
</dbReference>
<dbReference type="Proteomes" id="UP000094342">
    <property type="component" value="Unassembled WGS sequence"/>
</dbReference>
<evidence type="ECO:0000313" key="2">
    <source>
        <dbReference type="EMBL" id="ODR92302.1"/>
    </source>
</evidence>
<evidence type="ECO:0000259" key="1">
    <source>
        <dbReference type="Pfam" id="PF02492"/>
    </source>
</evidence>
<protein>
    <recommendedName>
        <fullName evidence="1">CobW/HypB/UreG nucleotide-binding domain-containing protein</fullName>
    </recommendedName>
</protein>
<dbReference type="InterPro" id="IPR027417">
    <property type="entry name" value="P-loop_NTPase"/>
</dbReference>
<dbReference type="STRING" id="1752398.A8M32_05625"/>
<sequence length="124" mass="13606">MLAGYLGAAGKITLLNRIFTEPHGKRLAVLVNEFGEVGRYNDVIVGSDEDVMPLGSGRRMDWFDFIGTYGRSYRHNRITQSTTGGLRISRHFSLCRGGPGDGSLRKTGLVVAVEEMLECRGVAE</sequence>
<proteinExistence type="predicted"/>
<name>A0A1E3VFE0_9HYPH</name>
<accession>A0A1E3VFE0</accession>
<organism evidence="2 3">
    <name type="scientific">Sinorhizobium alkalisoli</name>
    <dbReference type="NCBI Taxonomy" id="1752398"/>
    <lineage>
        <taxon>Bacteria</taxon>
        <taxon>Pseudomonadati</taxon>
        <taxon>Pseudomonadota</taxon>
        <taxon>Alphaproteobacteria</taxon>
        <taxon>Hyphomicrobiales</taxon>
        <taxon>Rhizobiaceae</taxon>
        <taxon>Sinorhizobium/Ensifer group</taxon>
        <taxon>Sinorhizobium</taxon>
    </lineage>
</organism>